<organism evidence="8 9">
    <name type="scientific">Trichoplax adhaerens</name>
    <name type="common">Trichoplax reptans</name>
    <dbReference type="NCBI Taxonomy" id="10228"/>
    <lineage>
        <taxon>Eukaryota</taxon>
        <taxon>Metazoa</taxon>
        <taxon>Placozoa</taxon>
        <taxon>Uniplacotomia</taxon>
        <taxon>Trichoplacea</taxon>
        <taxon>Trichoplacidae</taxon>
        <taxon>Trichoplax</taxon>
    </lineage>
</organism>
<dbReference type="PANTHER" id="PTHR47544">
    <property type="entry name" value="RHO GUANINE NUCLEOTIDE EXCHANGE FACTOR 4"/>
    <property type="match status" value="1"/>
</dbReference>
<evidence type="ECO:0000256" key="2">
    <source>
        <dbReference type="ARBA" id="ARBA00022443"/>
    </source>
</evidence>
<dbReference type="GeneID" id="6748821"/>
<feature type="domain" description="SH3" evidence="6">
    <location>
        <begin position="1"/>
        <end position="60"/>
    </location>
</feature>
<dbReference type="FunCoup" id="B3RIE7">
    <property type="interactions" value="768"/>
</dbReference>
<accession>B3RIE7</accession>
<dbReference type="OMA" id="ACMRTQQ"/>
<dbReference type="STRING" id="10228.B3RIE7"/>
<dbReference type="SUPFAM" id="SSF50729">
    <property type="entry name" value="PH domain-like"/>
    <property type="match status" value="1"/>
</dbReference>
<comment type="subcellular location">
    <subcellularLocation>
        <location evidence="1">Cytoplasm</location>
    </subcellularLocation>
</comment>
<evidence type="ECO:0000256" key="1">
    <source>
        <dbReference type="ARBA" id="ARBA00004496"/>
    </source>
</evidence>
<dbReference type="SMART" id="SM00325">
    <property type="entry name" value="RhoGEF"/>
    <property type="match status" value="1"/>
</dbReference>
<dbReference type="Gene3D" id="2.30.29.30">
    <property type="entry name" value="Pleckstrin-homology domain (PH domain)/Phosphotyrosine-binding domain (PTB)"/>
    <property type="match status" value="1"/>
</dbReference>
<evidence type="ECO:0000313" key="8">
    <source>
        <dbReference type="EMBL" id="EDV28404.1"/>
    </source>
</evidence>
<name>B3RIE7_TRIAD</name>
<dbReference type="PROSITE" id="PS00741">
    <property type="entry name" value="DH_1"/>
    <property type="match status" value="1"/>
</dbReference>
<dbReference type="PROSITE" id="PS50002">
    <property type="entry name" value="SH3"/>
    <property type="match status" value="1"/>
</dbReference>
<proteinExistence type="predicted"/>
<dbReference type="InterPro" id="IPR001331">
    <property type="entry name" value="GDS_CDC24_CS"/>
</dbReference>
<dbReference type="Pfam" id="PF00018">
    <property type="entry name" value="SH3_1"/>
    <property type="match status" value="1"/>
</dbReference>
<dbReference type="InterPro" id="IPR035899">
    <property type="entry name" value="DBL_dom_sf"/>
</dbReference>
<sequence>AEAMFDHVSYEEDELKFLVGDIILILDANDEDWWYGKLITDDEDQVEGWFPSSFVRLRVAQETAAEEVAEKQRKTSVSSDKGVEKLAYIRGRVIDELLQTEKDFVGYLKFIIQDVLYEAKAHPNMFSEEQIKTIFGNLENLFILQKDFLKDLEISVLKNDNISSRIGKCFLDYGDRFGIYTEYCGNHPNACAEIRRLCTNLKYQRFFELCCKLHPLGTLGMDGFLVMPVQRICKYHLQLAELLKHTSPTSSEYSIVKAAHQRMKGVASKINEQKRLIENIAQIANWQKSIEAWEGDNVAMKSIKLIYSGPVRLLSKGKVKDRMFFLFDRQLICCKKDGGGLTKGNLVYKGRYDLEEYDIIPLETFEGNI</sequence>
<dbReference type="PhylomeDB" id="B3RIE7"/>
<keyword evidence="9" id="KW-1185">Reference proteome</keyword>
<dbReference type="HOGENOM" id="CLU_008436_2_1_1"/>
<dbReference type="PANTHER" id="PTHR47544:SF3">
    <property type="entry name" value="RHO GUANINE NUCLEOTIDE EXCHANGE FACTOR 4 ISOFORM X1"/>
    <property type="match status" value="1"/>
</dbReference>
<protein>
    <recommendedName>
        <fullName evidence="10">SH3 domain-containing protein</fullName>
    </recommendedName>
</protein>
<evidence type="ECO:0008006" key="10">
    <source>
        <dbReference type="Google" id="ProtNLM"/>
    </source>
</evidence>
<keyword evidence="4" id="KW-0344">Guanine-nucleotide releasing factor</keyword>
<dbReference type="SMART" id="SM00326">
    <property type="entry name" value="SH3"/>
    <property type="match status" value="1"/>
</dbReference>
<dbReference type="GO" id="GO:0005829">
    <property type="term" value="C:cytosol"/>
    <property type="evidence" value="ECO:0000318"/>
    <property type="project" value="GO_Central"/>
</dbReference>
<dbReference type="InterPro" id="IPR036028">
    <property type="entry name" value="SH3-like_dom_sf"/>
</dbReference>
<evidence type="ECO:0000259" key="7">
    <source>
        <dbReference type="PROSITE" id="PS50010"/>
    </source>
</evidence>
<dbReference type="AlphaFoldDB" id="B3RIE7"/>
<evidence type="ECO:0000256" key="3">
    <source>
        <dbReference type="ARBA" id="ARBA00022490"/>
    </source>
</evidence>
<dbReference type="Gene3D" id="1.20.900.10">
    <property type="entry name" value="Dbl homology (DH) domain"/>
    <property type="match status" value="1"/>
</dbReference>
<dbReference type="eggNOG" id="KOG3519">
    <property type="taxonomic scope" value="Eukaryota"/>
</dbReference>
<evidence type="ECO:0000256" key="4">
    <source>
        <dbReference type="ARBA" id="ARBA00022658"/>
    </source>
</evidence>
<dbReference type="EMBL" id="DS985241">
    <property type="protein sequence ID" value="EDV28404.1"/>
    <property type="molecule type" value="Genomic_DNA"/>
</dbReference>
<dbReference type="InterPro" id="IPR000219">
    <property type="entry name" value="DH_dom"/>
</dbReference>
<dbReference type="RefSeq" id="XP_002107606.1">
    <property type="nucleotide sequence ID" value="XM_002107570.1"/>
</dbReference>
<dbReference type="GO" id="GO:0005085">
    <property type="term" value="F:guanyl-nucleotide exchange factor activity"/>
    <property type="evidence" value="ECO:0000318"/>
    <property type="project" value="GO_Central"/>
</dbReference>
<dbReference type="GO" id="GO:0035556">
    <property type="term" value="P:intracellular signal transduction"/>
    <property type="evidence" value="ECO:0007669"/>
    <property type="project" value="InterPro"/>
</dbReference>
<dbReference type="SUPFAM" id="SSF50044">
    <property type="entry name" value="SH3-domain"/>
    <property type="match status" value="1"/>
</dbReference>
<evidence type="ECO:0000259" key="6">
    <source>
        <dbReference type="PROSITE" id="PS50002"/>
    </source>
</evidence>
<gene>
    <name evidence="8" type="ORF">TRIADDRAFT_19156</name>
</gene>
<dbReference type="InterPro" id="IPR011993">
    <property type="entry name" value="PH-like_dom_sf"/>
</dbReference>
<dbReference type="KEGG" id="tad:TRIADDRAFT_19156"/>
<feature type="non-terminal residue" evidence="8">
    <location>
        <position position="1"/>
    </location>
</feature>
<feature type="domain" description="DH" evidence="7">
    <location>
        <begin position="89"/>
        <end position="273"/>
    </location>
</feature>
<dbReference type="Proteomes" id="UP000009022">
    <property type="component" value="Unassembled WGS sequence"/>
</dbReference>
<dbReference type="PROSITE" id="PS50010">
    <property type="entry name" value="DH_2"/>
    <property type="match status" value="1"/>
</dbReference>
<dbReference type="InterPro" id="IPR001452">
    <property type="entry name" value="SH3_domain"/>
</dbReference>
<dbReference type="Pfam" id="PF00621">
    <property type="entry name" value="RhoGEF"/>
    <property type="match status" value="1"/>
</dbReference>
<evidence type="ECO:0000256" key="5">
    <source>
        <dbReference type="PROSITE-ProRule" id="PRU00192"/>
    </source>
</evidence>
<dbReference type="SUPFAM" id="SSF48065">
    <property type="entry name" value="DBL homology domain (DH-domain)"/>
    <property type="match status" value="1"/>
</dbReference>
<dbReference type="InParanoid" id="B3RIE7"/>
<reference evidence="8 9" key="1">
    <citation type="journal article" date="2008" name="Nature">
        <title>The Trichoplax genome and the nature of placozoans.</title>
        <authorList>
            <person name="Srivastava M."/>
            <person name="Begovic E."/>
            <person name="Chapman J."/>
            <person name="Putnam N.H."/>
            <person name="Hellsten U."/>
            <person name="Kawashima T."/>
            <person name="Kuo A."/>
            <person name="Mitros T."/>
            <person name="Salamov A."/>
            <person name="Carpenter M.L."/>
            <person name="Signorovitch A.Y."/>
            <person name="Moreno M.A."/>
            <person name="Kamm K."/>
            <person name="Grimwood J."/>
            <person name="Schmutz J."/>
            <person name="Shapiro H."/>
            <person name="Grigoriev I.V."/>
            <person name="Buss L.W."/>
            <person name="Schierwater B."/>
            <person name="Dellaporta S.L."/>
            <person name="Rokhsar D.S."/>
        </authorList>
    </citation>
    <scope>NUCLEOTIDE SEQUENCE [LARGE SCALE GENOMIC DNA]</scope>
    <source>
        <strain evidence="8 9">Grell-BS-1999</strain>
    </source>
</reference>
<keyword evidence="2 5" id="KW-0728">SH3 domain</keyword>
<evidence type="ECO:0000313" key="9">
    <source>
        <dbReference type="Proteomes" id="UP000009022"/>
    </source>
</evidence>
<dbReference type="Pfam" id="PF22697">
    <property type="entry name" value="SOS1_NGEF_PH"/>
    <property type="match status" value="1"/>
</dbReference>
<dbReference type="CTD" id="6748821"/>
<dbReference type="CDD" id="cd00160">
    <property type="entry name" value="RhoGEF"/>
    <property type="match status" value="1"/>
</dbReference>
<dbReference type="OrthoDB" id="660555at2759"/>
<dbReference type="InterPro" id="IPR055251">
    <property type="entry name" value="SOS1_NGEF_PH"/>
</dbReference>
<dbReference type="Gene3D" id="2.30.30.40">
    <property type="entry name" value="SH3 Domains"/>
    <property type="match status" value="1"/>
</dbReference>
<keyword evidence="3" id="KW-0963">Cytoplasm</keyword>